<dbReference type="InterPro" id="IPR029058">
    <property type="entry name" value="AB_hydrolase_fold"/>
</dbReference>
<proteinExistence type="predicted"/>
<dbReference type="EMBL" id="BAABGN010000013">
    <property type="protein sequence ID" value="GAA4430176.1"/>
    <property type="molecule type" value="Genomic_DNA"/>
</dbReference>
<comment type="caution">
    <text evidence="2">The sequence shown here is derived from an EMBL/GenBank/DDBJ whole genome shotgun (WGS) entry which is preliminary data.</text>
</comment>
<protein>
    <submittedName>
        <fullName evidence="2">Alpha/beta hydrolase</fullName>
    </submittedName>
</protein>
<evidence type="ECO:0000313" key="3">
    <source>
        <dbReference type="Proteomes" id="UP001500622"/>
    </source>
</evidence>
<dbReference type="InterPro" id="IPR000073">
    <property type="entry name" value="AB_hydrolase_1"/>
</dbReference>
<keyword evidence="3" id="KW-1185">Reference proteome</keyword>
<dbReference type="InterPro" id="IPR050228">
    <property type="entry name" value="Carboxylesterase_BioH"/>
</dbReference>
<dbReference type="SUPFAM" id="SSF53474">
    <property type="entry name" value="alpha/beta-Hydrolases"/>
    <property type="match status" value="1"/>
</dbReference>
<keyword evidence="2" id="KW-0378">Hydrolase</keyword>
<sequence>MPTVVSQDGTPIAYMAGDTGGQAVVLVGGGLDAGEENAGLIDELPGWTAATYARRGRGESGDSQPYAVEREIEDIAALIEELGGTAHLFGASSGGALALAAAAAGLPVQKVAVYEVPYMTDEPMVAGWATYRAHLATALEDGRRGDAVALFMALAGASEADIAGARASEYWQPLEALAHTLAYDAACLGDGRVPTEMLARIGNPVLVATGAAADPVMGGLQPGFFDDAADALVAALPRAERAVIPLSGHQVDPAALAPVLEEFFER</sequence>
<dbReference type="RefSeq" id="WP_345217568.1">
    <property type="nucleotide sequence ID" value="NZ_BAABGN010000013.1"/>
</dbReference>
<accession>A0ABP8LL01</accession>
<dbReference type="GO" id="GO:0016787">
    <property type="term" value="F:hydrolase activity"/>
    <property type="evidence" value="ECO:0007669"/>
    <property type="project" value="UniProtKB-KW"/>
</dbReference>
<dbReference type="PANTHER" id="PTHR43194">
    <property type="entry name" value="HYDROLASE ALPHA/BETA FOLD FAMILY"/>
    <property type="match status" value="1"/>
</dbReference>
<dbReference type="Proteomes" id="UP001500622">
    <property type="component" value="Unassembled WGS sequence"/>
</dbReference>
<evidence type="ECO:0000259" key="1">
    <source>
        <dbReference type="Pfam" id="PF12697"/>
    </source>
</evidence>
<dbReference type="Pfam" id="PF12697">
    <property type="entry name" value="Abhydrolase_6"/>
    <property type="match status" value="1"/>
</dbReference>
<feature type="domain" description="AB hydrolase-1" evidence="1">
    <location>
        <begin position="48"/>
        <end position="253"/>
    </location>
</feature>
<evidence type="ECO:0000313" key="2">
    <source>
        <dbReference type="EMBL" id="GAA4430176.1"/>
    </source>
</evidence>
<reference evidence="3" key="1">
    <citation type="journal article" date="2019" name="Int. J. Syst. Evol. Microbiol.">
        <title>The Global Catalogue of Microorganisms (GCM) 10K type strain sequencing project: providing services to taxonomists for standard genome sequencing and annotation.</title>
        <authorList>
            <consortium name="The Broad Institute Genomics Platform"/>
            <consortium name="The Broad Institute Genome Sequencing Center for Infectious Disease"/>
            <person name="Wu L."/>
            <person name="Ma J."/>
        </authorList>
    </citation>
    <scope>NUCLEOTIDE SEQUENCE [LARGE SCALE GENOMIC DNA]</scope>
    <source>
        <strain evidence="3">JCM 17810</strain>
    </source>
</reference>
<dbReference type="PANTHER" id="PTHR43194:SF2">
    <property type="entry name" value="PEROXISOMAL MEMBRANE PROTEIN LPX1"/>
    <property type="match status" value="1"/>
</dbReference>
<gene>
    <name evidence="2" type="ORF">GCM10023169_33250</name>
</gene>
<dbReference type="Gene3D" id="3.40.50.1820">
    <property type="entry name" value="alpha/beta hydrolase"/>
    <property type="match status" value="1"/>
</dbReference>
<organism evidence="2 3">
    <name type="scientific">Georgenia halophila</name>
    <dbReference type="NCBI Taxonomy" id="620889"/>
    <lineage>
        <taxon>Bacteria</taxon>
        <taxon>Bacillati</taxon>
        <taxon>Actinomycetota</taxon>
        <taxon>Actinomycetes</taxon>
        <taxon>Micrococcales</taxon>
        <taxon>Bogoriellaceae</taxon>
        <taxon>Georgenia</taxon>
    </lineage>
</organism>
<name>A0ABP8LL01_9MICO</name>